<keyword evidence="3" id="KW-0808">Transferase</keyword>
<dbReference type="GO" id="GO:0008168">
    <property type="term" value="F:methyltransferase activity"/>
    <property type="evidence" value="ECO:0007669"/>
    <property type="project" value="UniProtKB-KW"/>
</dbReference>
<dbReference type="PANTHER" id="PTHR43591">
    <property type="entry name" value="METHYLTRANSFERASE"/>
    <property type="match status" value="1"/>
</dbReference>
<organism evidence="3 4">
    <name type="scientific">Pseudarthrobacter psychrotolerans</name>
    <dbReference type="NCBI Taxonomy" id="2697569"/>
    <lineage>
        <taxon>Bacteria</taxon>
        <taxon>Bacillati</taxon>
        <taxon>Actinomycetota</taxon>
        <taxon>Actinomycetes</taxon>
        <taxon>Micrococcales</taxon>
        <taxon>Micrococcaceae</taxon>
        <taxon>Pseudarthrobacter</taxon>
    </lineage>
</organism>
<keyword evidence="4" id="KW-1185">Reference proteome</keyword>
<evidence type="ECO:0000259" key="2">
    <source>
        <dbReference type="Pfam" id="PF08242"/>
    </source>
</evidence>
<dbReference type="GO" id="GO:0032259">
    <property type="term" value="P:methylation"/>
    <property type="evidence" value="ECO:0007669"/>
    <property type="project" value="UniProtKB-KW"/>
</dbReference>
<evidence type="ECO:0000313" key="3">
    <source>
        <dbReference type="EMBL" id="QHK19000.1"/>
    </source>
</evidence>
<name>A0A6P1NKK4_9MICC</name>
<accession>A0A6P1NKK4</accession>
<reference evidence="3 4" key="1">
    <citation type="submission" date="2020-01" db="EMBL/GenBank/DDBJ databases">
        <title>Pseudarthrobacter psychrotolerans sp. nov., isolated from antarctic soil.</title>
        <authorList>
            <person name="Shin Y."/>
            <person name="Park W."/>
        </authorList>
    </citation>
    <scope>NUCLEOTIDE SEQUENCE [LARGE SCALE GENOMIC DNA]</scope>
    <source>
        <strain evidence="3 4">YJ56</strain>
    </source>
</reference>
<dbReference type="Gene3D" id="3.40.50.150">
    <property type="entry name" value="Vaccinia Virus protein VP39"/>
    <property type="match status" value="1"/>
</dbReference>
<dbReference type="InterPro" id="IPR029063">
    <property type="entry name" value="SAM-dependent_MTases_sf"/>
</dbReference>
<feature type="domain" description="Methyltransferase type 12" evidence="2">
    <location>
        <begin position="55"/>
        <end position="156"/>
    </location>
</feature>
<dbReference type="EMBL" id="CP047898">
    <property type="protein sequence ID" value="QHK19000.1"/>
    <property type="molecule type" value="Genomic_DNA"/>
</dbReference>
<dbReference type="InterPro" id="IPR013217">
    <property type="entry name" value="Methyltransf_12"/>
</dbReference>
<dbReference type="AlphaFoldDB" id="A0A6P1NKK4"/>
<keyword evidence="3" id="KW-0489">Methyltransferase</keyword>
<sequence length="273" mass="29419">MNHQPHQTSDDNHQPHQHPGSHDQHRVLDLDAEVFGDHLAAVLDLTGVSAAHSVVDLGAGSGAGSRLLRDRYPNAAVTCVDKDPQMLKLLREQGFAVIEADLDDGFPVLAGSSITPDPKVEAPVDLVWASSSLHHVANPARLLSGVRRALSPGGVLVVVELAALPRFLSDPREALLEQRCHAAAAAEGWNHHPNWTPVIEAAGFGVTRSEVTTIAPVTPAAREYAQQWFARFSHLAALTADDRAAVENLLARFSEDTELEPRTTRTVWAATPD</sequence>
<dbReference type="KEGG" id="psey:GU243_03640"/>
<evidence type="ECO:0000256" key="1">
    <source>
        <dbReference type="SAM" id="MobiDB-lite"/>
    </source>
</evidence>
<dbReference type="Pfam" id="PF08242">
    <property type="entry name" value="Methyltransf_12"/>
    <property type="match status" value="1"/>
</dbReference>
<protein>
    <submittedName>
        <fullName evidence="3">Methyltransferase domain-containing protein</fullName>
    </submittedName>
</protein>
<proteinExistence type="predicted"/>
<dbReference type="Proteomes" id="UP000464186">
    <property type="component" value="Chromosome"/>
</dbReference>
<feature type="region of interest" description="Disordered" evidence="1">
    <location>
        <begin position="1"/>
        <end position="23"/>
    </location>
</feature>
<dbReference type="CDD" id="cd02440">
    <property type="entry name" value="AdoMet_MTases"/>
    <property type="match status" value="1"/>
</dbReference>
<feature type="compositionally biased region" description="Basic and acidic residues" evidence="1">
    <location>
        <begin position="8"/>
        <end position="23"/>
    </location>
</feature>
<dbReference type="SUPFAM" id="SSF53335">
    <property type="entry name" value="S-adenosyl-L-methionine-dependent methyltransferases"/>
    <property type="match status" value="1"/>
</dbReference>
<evidence type="ECO:0000313" key="4">
    <source>
        <dbReference type="Proteomes" id="UP000464186"/>
    </source>
</evidence>
<gene>
    <name evidence="3" type="ORF">GU243_03640</name>
</gene>